<comment type="caution">
    <text evidence="7">The sequence shown here is derived from an EMBL/GenBank/DDBJ whole genome shotgun (WGS) entry which is preliminary data.</text>
</comment>
<feature type="compositionally biased region" description="Low complexity" evidence="5">
    <location>
        <begin position="11"/>
        <end position="21"/>
    </location>
</feature>
<feature type="compositionally biased region" description="Polar residues" evidence="5">
    <location>
        <begin position="361"/>
        <end position="371"/>
    </location>
</feature>
<comment type="subcellular location">
    <subcellularLocation>
        <location evidence="1">Cytoplasm</location>
        <location evidence="1">Cytoskeleton</location>
    </subcellularLocation>
</comment>
<feature type="domain" description="TPX2 C-terminal" evidence="6">
    <location>
        <begin position="434"/>
        <end position="492"/>
    </location>
</feature>
<evidence type="ECO:0000256" key="5">
    <source>
        <dbReference type="SAM" id="MobiDB-lite"/>
    </source>
</evidence>
<dbReference type="Proteomes" id="UP000708148">
    <property type="component" value="Unassembled WGS sequence"/>
</dbReference>
<organism evidence="7 8">
    <name type="scientific">Ostreobium quekettii</name>
    <dbReference type="NCBI Taxonomy" id="121088"/>
    <lineage>
        <taxon>Eukaryota</taxon>
        <taxon>Viridiplantae</taxon>
        <taxon>Chlorophyta</taxon>
        <taxon>core chlorophytes</taxon>
        <taxon>Ulvophyceae</taxon>
        <taxon>TCBD clade</taxon>
        <taxon>Bryopsidales</taxon>
        <taxon>Ostreobineae</taxon>
        <taxon>Ostreobiaceae</taxon>
        <taxon>Ostreobium</taxon>
    </lineage>
</organism>
<sequence length="539" mass="60683">MVAAVRQEPNAAWNKAAEASADGGTPEAVNERIRKLEWEAQCAKRAYDRQYALHKEQVEVDAKLREEVRDLEMVTEKLEARRSRQLGEQHKMAAEELKAWRAKFDEQKATGQMWISTGRTQLTEILNTLEMERIAVAERRRVAEAKLAELECSTVPPSLKEDVDRLKELSSTLEAEVPAKKVKAKQMRACVEQMTARLSRKKRLLKHVLAHVKKMKAQEKLAGRSASTPKETWVGPTPPFYIDRGQPGEPNQGLVYGQVTIADGESGEPHTEKVLKRPGVVPILYYCDGMPLMSAGGGTPPIKPYLLHTIREESGAADGGGAAESPRTACEDAVEKDGAELKENIQLESLPCPSTGGAVRSPSTPRCTISSEARVAATAKRMQSLKTGDAGEPSKARPDAKDSVPKRSKRTGSGGKVFWTDYRAWRQENECKPYLQEQKKLKEMSRREQKERKEAEEDRKWREWRKEHQFTAQPMPQFKTPLRERHSNKHPTVPVAPKLKADERARTRKYPTQEANAVYTKLKKQYIARARNNGPKVRA</sequence>
<dbReference type="EMBL" id="CAJHUC010000630">
    <property type="protein sequence ID" value="CAD7697226.1"/>
    <property type="molecule type" value="Genomic_DNA"/>
</dbReference>
<name>A0A8S1IQZ3_9CHLO</name>
<dbReference type="AlphaFoldDB" id="A0A8S1IQZ3"/>
<keyword evidence="8" id="KW-1185">Reference proteome</keyword>
<evidence type="ECO:0000256" key="4">
    <source>
        <dbReference type="ARBA" id="ARBA00023212"/>
    </source>
</evidence>
<feature type="compositionally biased region" description="Basic and acidic residues" evidence="5">
    <location>
        <begin position="392"/>
        <end position="405"/>
    </location>
</feature>
<gene>
    <name evidence="7" type="ORF">OSTQU699_LOCUS2587</name>
</gene>
<keyword evidence="3" id="KW-0963">Cytoplasm</keyword>
<dbReference type="InterPro" id="IPR027329">
    <property type="entry name" value="TPX2_C"/>
</dbReference>
<evidence type="ECO:0000259" key="6">
    <source>
        <dbReference type="Pfam" id="PF06886"/>
    </source>
</evidence>
<feature type="region of interest" description="Disordered" evidence="5">
    <location>
        <begin position="1"/>
        <end position="28"/>
    </location>
</feature>
<dbReference type="Pfam" id="PF06886">
    <property type="entry name" value="TPX2"/>
    <property type="match status" value="1"/>
</dbReference>
<reference evidence="7" key="1">
    <citation type="submission" date="2020-12" db="EMBL/GenBank/DDBJ databases">
        <authorList>
            <person name="Iha C."/>
        </authorList>
    </citation>
    <scope>NUCLEOTIDE SEQUENCE</scope>
</reference>
<evidence type="ECO:0000256" key="3">
    <source>
        <dbReference type="ARBA" id="ARBA00022490"/>
    </source>
</evidence>
<proteinExistence type="inferred from homology"/>
<feature type="compositionally biased region" description="Basic and acidic residues" evidence="5">
    <location>
        <begin position="438"/>
        <end position="469"/>
    </location>
</feature>
<evidence type="ECO:0000313" key="8">
    <source>
        <dbReference type="Proteomes" id="UP000708148"/>
    </source>
</evidence>
<dbReference type="GO" id="GO:0005856">
    <property type="term" value="C:cytoskeleton"/>
    <property type="evidence" value="ECO:0007669"/>
    <property type="project" value="UniProtKB-SubCell"/>
</dbReference>
<feature type="region of interest" description="Disordered" evidence="5">
    <location>
        <begin position="347"/>
        <end position="415"/>
    </location>
</feature>
<protein>
    <recommendedName>
        <fullName evidence="6">TPX2 C-terminal domain-containing protein</fullName>
    </recommendedName>
</protein>
<evidence type="ECO:0000256" key="2">
    <source>
        <dbReference type="ARBA" id="ARBA00005885"/>
    </source>
</evidence>
<feature type="region of interest" description="Disordered" evidence="5">
    <location>
        <begin position="438"/>
        <end position="516"/>
    </location>
</feature>
<comment type="similarity">
    <text evidence="2">Belongs to the TPX2 family.</text>
</comment>
<keyword evidence="4" id="KW-0206">Cytoskeleton</keyword>
<accession>A0A8S1IQZ3</accession>
<evidence type="ECO:0000313" key="7">
    <source>
        <dbReference type="EMBL" id="CAD7697226.1"/>
    </source>
</evidence>
<evidence type="ECO:0000256" key="1">
    <source>
        <dbReference type="ARBA" id="ARBA00004245"/>
    </source>
</evidence>